<protein>
    <submittedName>
        <fullName evidence="2">YybH family protein</fullName>
    </submittedName>
</protein>
<dbReference type="Proteomes" id="UP001597463">
    <property type="component" value="Unassembled WGS sequence"/>
</dbReference>
<dbReference type="EMBL" id="JBHUMV010000002">
    <property type="protein sequence ID" value="MFD2753723.1"/>
    <property type="molecule type" value="Genomic_DNA"/>
</dbReference>
<reference evidence="3" key="1">
    <citation type="journal article" date="2019" name="Int. J. Syst. Evol. Microbiol.">
        <title>The Global Catalogue of Microorganisms (GCM) 10K type strain sequencing project: providing services to taxonomists for standard genome sequencing and annotation.</title>
        <authorList>
            <consortium name="The Broad Institute Genomics Platform"/>
            <consortium name="The Broad Institute Genome Sequencing Center for Infectious Disease"/>
            <person name="Wu L."/>
            <person name="Ma J."/>
        </authorList>
    </citation>
    <scope>NUCLEOTIDE SEQUENCE [LARGE SCALE GENOMIC DNA]</scope>
    <source>
        <strain evidence="3">TISTR 1906</strain>
    </source>
</reference>
<dbReference type="CDD" id="cd00531">
    <property type="entry name" value="NTF2_like"/>
    <property type="match status" value="1"/>
</dbReference>
<name>A0ABW5UK97_9BURK</name>
<gene>
    <name evidence="2" type="ORF">ACFSW6_06460</name>
</gene>
<dbReference type="Pfam" id="PF12680">
    <property type="entry name" value="SnoaL_2"/>
    <property type="match status" value="1"/>
</dbReference>
<dbReference type="InterPro" id="IPR032710">
    <property type="entry name" value="NTF2-like_dom_sf"/>
</dbReference>
<dbReference type="Gene3D" id="3.10.450.50">
    <property type="match status" value="1"/>
</dbReference>
<sequence length="129" mass="14138">MFKVLTPAAMNETFARAFNSRDLAHLLALYEPDAALRVDGSTDTWRGRTRIAEPLSRLLAVPGRMVSHNNFCIECAEIALLRADWTLYGDDGGLVANGSTAEVVRRQADGRWLYVIDHAAALSLPAGRP</sequence>
<evidence type="ECO:0000313" key="3">
    <source>
        <dbReference type="Proteomes" id="UP001597463"/>
    </source>
</evidence>
<evidence type="ECO:0000259" key="1">
    <source>
        <dbReference type="Pfam" id="PF12680"/>
    </source>
</evidence>
<proteinExistence type="predicted"/>
<keyword evidence="3" id="KW-1185">Reference proteome</keyword>
<evidence type="ECO:0000313" key="2">
    <source>
        <dbReference type="EMBL" id="MFD2753723.1"/>
    </source>
</evidence>
<organism evidence="2 3">
    <name type="scientific">Comamonas terrae</name>
    <dbReference type="NCBI Taxonomy" id="673548"/>
    <lineage>
        <taxon>Bacteria</taxon>
        <taxon>Pseudomonadati</taxon>
        <taxon>Pseudomonadota</taxon>
        <taxon>Betaproteobacteria</taxon>
        <taxon>Burkholderiales</taxon>
        <taxon>Comamonadaceae</taxon>
        <taxon>Comamonas</taxon>
    </lineage>
</organism>
<dbReference type="InterPro" id="IPR037401">
    <property type="entry name" value="SnoaL-like"/>
</dbReference>
<comment type="caution">
    <text evidence="2">The sequence shown here is derived from an EMBL/GenBank/DDBJ whole genome shotgun (WGS) entry which is preliminary data.</text>
</comment>
<feature type="domain" description="SnoaL-like" evidence="1">
    <location>
        <begin position="13"/>
        <end position="113"/>
    </location>
</feature>
<dbReference type="SUPFAM" id="SSF54427">
    <property type="entry name" value="NTF2-like"/>
    <property type="match status" value="1"/>
</dbReference>
<accession>A0ABW5UK97</accession>
<dbReference type="RefSeq" id="WP_066474183.1">
    <property type="nucleotide sequence ID" value="NZ_BCNT01000004.1"/>
</dbReference>